<protein>
    <recommendedName>
        <fullName evidence="4">5-formyltetrahydrofolate cyclo-ligase</fullName>
        <ecNumber evidence="4">6.3.3.2</ecNumber>
    </recommendedName>
</protein>
<proteinExistence type="inferred from homology"/>
<keyword evidence="5" id="KW-0436">Ligase</keyword>
<keyword evidence="6" id="KW-1185">Reference proteome</keyword>
<dbReference type="RefSeq" id="WP_024835937.1">
    <property type="nucleotide sequence ID" value="NZ_CP113524.1"/>
</dbReference>
<evidence type="ECO:0000256" key="3">
    <source>
        <dbReference type="ARBA" id="ARBA00022840"/>
    </source>
</evidence>
<dbReference type="EMBL" id="CP113524">
    <property type="protein sequence ID" value="WAJ25931.1"/>
    <property type="molecule type" value="Genomic_DNA"/>
</dbReference>
<keyword evidence="4" id="KW-0479">Metal-binding</keyword>
<name>A0ABY7AH67_9FIRM</name>
<dbReference type="Gene3D" id="3.40.50.10420">
    <property type="entry name" value="NagB/RpiA/CoA transferase-like"/>
    <property type="match status" value="1"/>
</dbReference>
<comment type="catalytic activity">
    <reaction evidence="4">
        <text>(6S)-5-formyl-5,6,7,8-tetrahydrofolate + ATP = (6R)-5,10-methenyltetrahydrofolate + ADP + phosphate</text>
        <dbReference type="Rhea" id="RHEA:10488"/>
        <dbReference type="ChEBI" id="CHEBI:30616"/>
        <dbReference type="ChEBI" id="CHEBI:43474"/>
        <dbReference type="ChEBI" id="CHEBI:57455"/>
        <dbReference type="ChEBI" id="CHEBI:57457"/>
        <dbReference type="ChEBI" id="CHEBI:456216"/>
        <dbReference type="EC" id="6.3.3.2"/>
    </reaction>
</comment>
<accession>A0ABY7AH67</accession>
<organism evidence="5 6">
    <name type="scientific">Lacrimispora xylanolytica</name>
    <dbReference type="NCBI Taxonomy" id="29375"/>
    <lineage>
        <taxon>Bacteria</taxon>
        <taxon>Bacillati</taxon>
        <taxon>Bacillota</taxon>
        <taxon>Clostridia</taxon>
        <taxon>Lachnospirales</taxon>
        <taxon>Lachnospiraceae</taxon>
        <taxon>Lacrimispora</taxon>
    </lineage>
</organism>
<dbReference type="EC" id="6.3.3.2" evidence="4"/>
<dbReference type="InterPro" id="IPR024185">
    <property type="entry name" value="FTHF_cligase-like_sf"/>
</dbReference>
<gene>
    <name evidence="5" type="ORF">OW255_10625</name>
</gene>
<comment type="cofactor">
    <cofactor evidence="4">
        <name>Mg(2+)</name>
        <dbReference type="ChEBI" id="CHEBI:18420"/>
    </cofactor>
</comment>
<comment type="similarity">
    <text evidence="1 4">Belongs to the 5-formyltetrahydrofolate cyclo-ligase family.</text>
</comment>
<evidence type="ECO:0000256" key="1">
    <source>
        <dbReference type="ARBA" id="ARBA00010638"/>
    </source>
</evidence>
<reference evidence="5" key="1">
    <citation type="submission" date="2022-11" db="EMBL/GenBank/DDBJ databases">
        <title>Lacrimispora xylanolytica sy1, complete genome.</title>
        <authorList>
            <person name="Choi S."/>
        </authorList>
    </citation>
    <scope>NUCLEOTIDE SEQUENCE</scope>
    <source>
        <strain evidence="5">Sy1</strain>
    </source>
</reference>
<evidence type="ECO:0000313" key="6">
    <source>
        <dbReference type="Proteomes" id="UP001163115"/>
    </source>
</evidence>
<dbReference type="GO" id="GO:0030272">
    <property type="term" value="F:5-formyltetrahydrofolate cyclo-ligase activity"/>
    <property type="evidence" value="ECO:0007669"/>
    <property type="project" value="UniProtKB-EC"/>
</dbReference>
<dbReference type="Proteomes" id="UP001163115">
    <property type="component" value="Chromosome"/>
</dbReference>
<sequence length="192" mass="22119">MEKSEKNEIRNWIKEQRKTLDSATEHVWNEVICQKLLNLSEIRQAFCVYCYASFHGEAGTWKFMEALLNQGKYIAVPKVTGKQIEFYAISGKKDLEEGVMGIMEPKSTCLKICDPDAPVIVPGIAFDREGNRLGYGGGYYDRFFEREPSHLRFAIAYDFQLLDRIPAEPHDKRVDRIITPKGKDWGLNYDSD</sequence>
<dbReference type="InterPro" id="IPR002698">
    <property type="entry name" value="FTHF_cligase"/>
</dbReference>
<dbReference type="PIRSF" id="PIRSF006806">
    <property type="entry name" value="FTHF_cligase"/>
    <property type="match status" value="1"/>
</dbReference>
<keyword evidence="2 4" id="KW-0547">Nucleotide-binding</keyword>
<dbReference type="Pfam" id="PF01812">
    <property type="entry name" value="5-FTHF_cyc-lig"/>
    <property type="match status" value="1"/>
</dbReference>
<dbReference type="NCBIfam" id="TIGR02727">
    <property type="entry name" value="MTHFS_bact"/>
    <property type="match status" value="1"/>
</dbReference>
<evidence type="ECO:0000256" key="2">
    <source>
        <dbReference type="ARBA" id="ARBA00022741"/>
    </source>
</evidence>
<evidence type="ECO:0000256" key="4">
    <source>
        <dbReference type="RuleBase" id="RU361279"/>
    </source>
</evidence>
<dbReference type="PANTHER" id="PTHR23407:SF1">
    <property type="entry name" value="5-FORMYLTETRAHYDROFOLATE CYCLO-LIGASE"/>
    <property type="match status" value="1"/>
</dbReference>
<evidence type="ECO:0000313" key="5">
    <source>
        <dbReference type="EMBL" id="WAJ25931.1"/>
    </source>
</evidence>
<keyword evidence="4" id="KW-0460">Magnesium</keyword>
<dbReference type="PANTHER" id="PTHR23407">
    <property type="entry name" value="ATPASE INHIBITOR/5-FORMYLTETRAHYDROFOLATE CYCLO-LIGASE"/>
    <property type="match status" value="1"/>
</dbReference>
<keyword evidence="3 4" id="KW-0067">ATP-binding</keyword>
<dbReference type="InterPro" id="IPR037171">
    <property type="entry name" value="NagB/RpiA_transferase-like"/>
</dbReference>
<dbReference type="SUPFAM" id="SSF100950">
    <property type="entry name" value="NagB/RpiA/CoA transferase-like"/>
    <property type="match status" value="1"/>
</dbReference>